<keyword evidence="1" id="KW-0472">Membrane</keyword>
<protein>
    <submittedName>
        <fullName evidence="2">Uncharacterized protein</fullName>
    </submittedName>
</protein>
<organism evidence="2 3">
    <name type="scientific">Ancylobacter polymorphus</name>
    <dbReference type="NCBI Taxonomy" id="223390"/>
    <lineage>
        <taxon>Bacteria</taxon>
        <taxon>Pseudomonadati</taxon>
        <taxon>Pseudomonadota</taxon>
        <taxon>Alphaproteobacteria</taxon>
        <taxon>Hyphomicrobiales</taxon>
        <taxon>Xanthobacteraceae</taxon>
        <taxon>Ancylobacter</taxon>
    </lineage>
</organism>
<evidence type="ECO:0000256" key="1">
    <source>
        <dbReference type="SAM" id="Phobius"/>
    </source>
</evidence>
<keyword evidence="1" id="KW-0812">Transmembrane</keyword>
<evidence type="ECO:0000313" key="2">
    <source>
        <dbReference type="EMBL" id="MDQ0303840.1"/>
    </source>
</evidence>
<proteinExistence type="predicted"/>
<comment type="caution">
    <text evidence="2">The sequence shown here is derived from an EMBL/GenBank/DDBJ whole genome shotgun (WGS) entry which is preliminary data.</text>
</comment>
<evidence type="ECO:0000313" key="3">
    <source>
        <dbReference type="Proteomes" id="UP001224682"/>
    </source>
</evidence>
<accession>A0ABU0BDG2</accession>
<keyword evidence="1" id="KW-1133">Transmembrane helix</keyword>
<dbReference type="Proteomes" id="UP001224682">
    <property type="component" value="Unassembled WGS sequence"/>
</dbReference>
<reference evidence="2 3" key="1">
    <citation type="submission" date="2023-07" db="EMBL/GenBank/DDBJ databases">
        <title>Genomic Encyclopedia of Type Strains, Phase IV (KMG-IV): sequencing the most valuable type-strain genomes for metagenomic binning, comparative biology and taxonomic classification.</title>
        <authorList>
            <person name="Goeker M."/>
        </authorList>
    </citation>
    <scope>NUCLEOTIDE SEQUENCE [LARGE SCALE GENOMIC DNA]</scope>
    <source>
        <strain evidence="2 3">DSM 2457</strain>
    </source>
</reference>
<gene>
    <name evidence="2" type="ORF">J2S75_002874</name>
</gene>
<sequence>MSALDYCIEVLGPFLALLLLNIILALIAVALGA</sequence>
<feature type="transmembrane region" description="Helical" evidence="1">
    <location>
        <begin position="12"/>
        <end position="31"/>
    </location>
</feature>
<name>A0ABU0BDG2_9HYPH</name>
<keyword evidence="3" id="KW-1185">Reference proteome</keyword>
<dbReference type="EMBL" id="JAUSUI010000005">
    <property type="protein sequence ID" value="MDQ0303840.1"/>
    <property type="molecule type" value="Genomic_DNA"/>
</dbReference>